<evidence type="ECO:0000313" key="1">
    <source>
        <dbReference type="EMBL" id="KAL3319801.1"/>
    </source>
</evidence>
<dbReference type="AlphaFoldDB" id="A0ABD2QJU8"/>
<evidence type="ECO:0000313" key="2">
    <source>
        <dbReference type="Proteomes" id="UP001626550"/>
    </source>
</evidence>
<proteinExistence type="predicted"/>
<accession>A0ABD2QJU8</accession>
<dbReference type="EMBL" id="JBJKFK010000100">
    <property type="protein sequence ID" value="KAL3319801.1"/>
    <property type="molecule type" value="Genomic_DNA"/>
</dbReference>
<comment type="caution">
    <text evidence="1">The sequence shown here is derived from an EMBL/GenBank/DDBJ whole genome shotgun (WGS) entry which is preliminary data.</text>
</comment>
<organism evidence="1 2">
    <name type="scientific">Cichlidogyrus casuarinus</name>
    <dbReference type="NCBI Taxonomy" id="1844966"/>
    <lineage>
        <taxon>Eukaryota</taxon>
        <taxon>Metazoa</taxon>
        <taxon>Spiralia</taxon>
        <taxon>Lophotrochozoa</taxon>
        <taxon>Platyhelminthes</taxon>
        <taxon>Monogenea</taxon>
        <taxon>Monopisthocotylea</taxon>
        <taxon>Dactylogyridea</taxon>
        <taxon>Ancyrocephalidae</taxon>
        <taxon>Cichlidogyrus</taxon>
    </lineage>
</organism>
<name>A0ABD2QJU8_9PLAT</name>
<keyword evidence="2" id="KW-1185">Reference proteome</keyword>
<sequence length="434" mass="50735">MELVPVDIKDSKSVETKDELKRRSLISKDKLQAQLNRSRFKFLREPCDRKKMSIDSFKRAKCIGEQIVKYSNIRERAIEAFDIASTEKLIEDMNDEMEKMKQLIFKRKMQHESRKKSLIVKFNTALANKPSEAAQLTLKNDNMMKEKKLLCLQSNSKLALEKYNKLLIRGNYATFIFSMFYHMASCVSELPSLNPPYGLVHDCYAKTRHAGLEMEPFDPDLDYVKYHIELMMKTVFKAGITFEYVLDYLDSNNMSRLEIMNGLVSAAKKQVILAIQGRDELETDFSALDQMAKMKQQELMMLRNEISIHKENIDSMLNHNDEKLMLAYFPPKKEIKKLVGKTAKYGPLNEILRKLESAIKEYYEIIDDSKDQPQTNLNTLTMLNELDFYLREACTYITKYSEEMIKLARCRVNGLVTLHKFANLLRDIRRKKQT</sequence>
<gene>
    <name evidence="1" type="ORF">Ciccas_001506</name>
</gene>
<protein>
    <submittedName>
        <fullName evidence="1">Uncharacterized protein</fullName>
    </submittedName>
</protein>
<dbReference type="Proteomes" id="UP001626550">
    <property type="component" value="Unassembled WGS sequence"/>
</dbReference>
<reference evidence="1 2" key="1">
    <citation type="submission" date="2024-11" db="EMBL/GenBank/DDBJ databases">
        <title>Adaptive evolution of stress response genes in parasites aligns with host niche diversity.</title>
        <authorList>
            <person name="Hahn C."/>
            <person name="Resl P."/>
        </authorList>
    </citation>
    <scope>NUCLEOTIDE SEQUENCE [LARGE SCALE GENOMIC DNA]</scope>
    <source>
        <strain evidence="1">EGGRZ-B1_66</strain>
        <tissue evidence="1">Body</tissue>
    </source>
</reference>